<comment type="caution">
    <text evidence="4">The sequence shown here is derived from an EMBL/GenBank/DDBJ whole genome shotgun (WGS) entry which is preliminary data.</text>
</comment>
<reference evidence="4" key="1">
    <citation type="submission" date="2022-05" db="EMBL/GenBank/DDBJ databases">
        <title>Comparative genomics of Staphylococcus equorum isolates.</title>
        <authorList>
            <person name="Luelf R.H."/>
        </authorList>
    </citation>
    <scope>NUCLEOTIDE SEQUENCE</scope>
    <source>
        <strain evidence="4">TMW 2.2343</strain>
    </source>
</reference>
<dbReference type="SUPFAM" id="SSF46785">
    <property type="entry name" value="Winged helix' DNA-binding domain"/>
    <property type="match status" value="1"/>
</dbReference>
<dbReference type="GO" id="GO:0042732">
    <property type="term" value="P:D-xylose metabolic process"/>
    <property type="evidence" value="ECO:0007669"/>
    <property type="project" value="UniProtKB-KW"/>
</dbReference>
<dbReference type="EMBL" id="JAMBPX010000001">
    <property type="protein sequence ID" value="MDG0858108.1"/>
    <property type="molecule type" value="Genomic_DNA"/>
</dbReference>
<sequence>MENNLKISMNERRVLKQIFNNHNISRTQISKNLEINKATISNILNALKKKSLVIEVGEGNSTKSGGRKPILLKINKHYGYYISMDLTYSSVELMYNYFDGTVLKHESYNLPDKKVSSILAILKTNIPTSESYDTSYGLLGMSVSIHGIVDHNQTIIHLPFHESEGISITDELRSLTQVPVIIENEANLSAIYERSIHSNSEMRNLIALSIHKGIGAGLIIDKKLYRGSNGEAGEIGKTLVLQNGETYNTIENICSQEALIQSISNQFERNISLPELIELYHQHNDIVIQEIEYFTTKIAVLVHNLNTQFNPDMIYINCTLINELPVILDSIKTQLGQYSTHSVQLNLTTNVKHATLLGGSIAIMQKLLNIDDIQLKSN</sequence>
<proteinExistence type="inferred from homology"/>
<dbReference type="PANTHER" id="PTHR18964">
    <property type="entry name" value="ROK (REPRESSOR, ORF, KINASE) FAMILY"/>
    <property type="match status" value="1"/>
</dbReference>
<dbReference type="SUPFAM" id="SSF53067">
    <property type="entry name" value="Actin-like ATPase domain"/>
    <property type="match status" value="1"/>
</dbReference>
<dbReference type="PANTHER" id="PTHR18964:SF149">
    <property type="entry name" value="BIFUNCTIONAL UDP-N-ACETYLGLUCOSAMINE 2-EPIMERASE_N-ACETYLMANNOSAMINE KINASE"/>
    <property type="match status" value="1"/>
</dbReference>
<dbReference type="Pfam" id="PF00480">
    <property type="entry name" value="ROK"/>
    <property type="match status" value="1"/>
</dbReference>
<dbReference type="Gene3D" id="3.30.420.40">
    <property type="match status" value="2"/>
</dbReference>
<evidence type="ECO:0000256" key="2">
    <source>
        <dbReference type="ARBA" id="ARBA00006479"/>
    </source>
</evidence>
<evidence type="ECO:0000256" key="1">
    <source>
        <dbReference type="ARBA" id="ARBA00002486"/>
    </source>
</evidence>
<dbReference type="InterPro" id="IPR036390">
    <property type="entry name" value="WH_DNA-bd_sf"/>
</dbReference>
<organism evidence="4 5">
    <name type="scientific">Staphylococcus equorum</name>
    <dbReference type="NCBI Taxonomy" id="246432"/>
    <lineage>
        <taxon>Bacteria</taxon>
        <taxon>Bacillati</taxon>
        <taxon>Bacillota</taxon>
        <taxon>Bacilli</taxon>
        <taxon>Bacillales</taxon>
        <taxon>Staphylococcaceae</taxon>
        <taxon>Staphylococcus</taxon>
    </lineage>
</organism>
<keyword evidence="3" id="KW-0119">Carbohydrate metabolism</keyword>
<dbReference type="Proteomes" id="UP001152302">
    <property type="component" value="Unassembled WGS sequence"/>
</dbReference>
<comment type="similarity">
    <text evidence="2">Belongs to the ROK (NagC/XylR) family.</text>
</comment>
<gene>
    <name evidence="4" type="ORF">M4L21_02120</name>
</gene>
<dbReference type="Gene3D" id="1.10.10.10">
    <property type="entry name" value="Winged helix-like DNA-binding domain superfamily/Winged helix DNA-binding domain"/>
    <property type="match status" value="1"/>
</dbReference>
<dbReference type="InterPro" id="IPR043129">
    <property type="entry name" value="ATPase_NBD"/>
</dbReference>
<dbReference type="InterPro" id="IPR000600">
    <property type="entry name" value="ROK"/>
</dbReference>
<accession>A0A9X4L7T3</accession>
<evidence type="ECO:0000256" key="3">
    <source>
        <dbReference type="ARBA" id="ARBA00022629"/>
    </source>
</evidence>
<name>A0A9X4L7T3_9STAP</name>
<dbReference type="PROSITE" id="PS01125">
    <property type="entry name" value="ROK"/>
    <property type="match status" value="1"/>
</dbReference>
<evidence type="ECO:0000313" key="5">
    <source>
        <dbReference type="Proteomes" id="UP001152302"/>
    </source>
</evidence>
<dbReference type="AlphaFoldDB" id="A0A9X4L7T3"/>
<protein>
    <submittedName>
        <fullName evidence="4">ROK family transcriptional regulator</fullName>
    </submittedName>
</protein>
<dbReference type="RefSeq" id="WP_277580167.1">
    <property type="nucleotide sequence ID" value="NZ_JAMBPV010000001.1"/>
</dbReference>
<keyword evidence="3" id="KW-0859">Xylose metabolism</keyword>
<comment type="function">
    <text evidence="1">Transcriptional repressor of xylose-utilizing enzymes.</text>
</comment>
<dbReference type="InterPro" id="IPR049874">
    <property type="entry name" value="ROK_cs"/>
</dbReference>
<evidence type="ECO:0000313" key="4">
    <source>
        <dbReference type="EMBL" id="MDG0858108.1"/>
    </source>
</evidence>
<dbReference type="InterPro" id="IPR036388">
    <property type="entry name" value="WH-like_DNA-bd_sf"/>
</dbReference>